<evidence type="ECO:0000256" key="7">
    <source>
        <dbReference type="SAM" id="MobiDB-lite"/>
    </source>
</evidence>
<dbReference type="InterPro" id="IPR036397">
    <property type="entry name" value="RNaseH_sf"/>
</dbReference>
<dbReference type="SUPFAM" id="SSF53098">
    <property type="entry name" value="Ribonuclease H-like"/>
    <property type="match status" value="1"/>
</dbReference>
<feature type="compositionally biased region" description="Polar residues" evidence="7">
    <location>
        <begin position="729"/>
        <end position="743"/>
    </location>
</feature>
<feature type="region of interest" description="Disordered" evidence="7">
    <location>
        <begin position="124"/>
        <end position="147"/>
    </location>
</feature>
<dbReference type="GO" id="GO:0004527">
    <property type="term" value="F:exonuclease activity"/>
    <property type="evidence" value="ECO:0007669"/>
    <property type="project" value="UniProtKB-KW"/>
</dbReference>
<feature type="region of interest" description="Disordered" evidence="7">
    <location>
        <begin position="198"/>
        <end position="286"/>
    </location>
</feature>
<dbReference type="FunFam" id="3.30.420.10:FF:000031">
    <property type="entry name" value="RNA exonuclease 1"/>
    <property type="match status" value="1"/>
</dbReference>
<dbReference type="Gene3D" id="3.30.420.10">
    <property type="entry name" value="Ribonuclease H-like superfamily/Ribonuclease H"/>
    <property type="match status" value="1"/>
</dbReference>
<feature type="region of interest" description="Disordered" evidence="7">
    <location>
        <begin position="822"/>
        <end position="942"/>
    </location>
</feature>
<dbReference type="VEuPathDB" id="ToxoDB:BESB_036350"/>
<accession>A0A2A9MMZ1</accession>
<sequence>MRAHKRQRLCGGGSVKDSPTPCMPRGVQRGDSADFPELPDSHAALHRHSDSAEPRAGHRGDPVSRDTRPGETETQQWQKPKSKKQQRVSVTINRQNGQQRPDIDSLHQFLRWLVWQKFSAGGCAGRRAGREAPSGQPPGTPARQSAEKCPPWLRLTQPHLVGAVLVVVLPYLDLAALRMLQLESTDRVAELLQQVAARRRERWRSEPAAETDQGTEKSHATAFQSSEHAGNEESPPPLLGGAGSSGDGGEANACANSGRGRPRTTEGESGNADGEQRFADDVQRRNSSILPKGVPSLFKLMAAPSGPKVPTRFIRVESGQRCSIVTVRQLQETCEISTELRDETSSGVGFAPGWGFARPPCIWWSGGMTYPNGLRRPRPHYDPSYYLLTYDEMKQNEFPLPDEISGSLPAGYVSLHSELVYPAVCESRPSSWVAGESGFLSCPFALSETLPSPGFPLCSTSSSAPPVSLDLFFGLDCEMVLTSLGTEVGRVSVVNSNEEKLLDIFVRPEAPVIDYLTRFSGIEEHHLASAEHSLKAVHGLLRQILPHGAVLVGHSLENDLHALKLVHLRCVDTSILYPHAIVGLKNSLKHLVSSFLPQYRLRREAGHDSLEDARATLKLAKLKVQKGPGFGVVFRQYEPLGLALAAVASKAVHSQQTPGEGAHCPSANPKARSASPVYSPVLNCRHVGADAILLDETSGGSSGGTRAPTEPASHATASDPQTHGIAGDRSQTTHSPGVSSATGSPLRHSGDRAAVDTVRTSDAGFCGSARPEDSKLDVFLVDSFAHGCLEAFAGSHVFTVRDDDDAVKACLELLNASRARRLSSAPSNINATEGRGASLEASRSHMSEGDRCYDAVRPRPAGPQSPTAIAGRGQTAEDNGGGAAAYPSTKLGPVPFLRLRGRERAAKETDSSGARVRASSDGGNDEREDRRRRPPVSSEPESSLSIGVCVLRSYQRLCSQAAGVSRNHLYAFNRRVQRILHQTRGRKDEHPVDCDYRVSSANGIIKTGTASHAAYTPTQTRAGNAHKGGRLRALAEGTAHVKEEANSDAAGCSAVKHCRQHTGADERTSGVAGERRVSGEEEHANTDSKDTSSTSVGAFTGNAELIFPPVERRAALSTILELDDLILTLLAGMCHNDLLILLSPCGNAARYLSLAALRAALSSNCKGTHYVPAERKGRPQEVLGVNSRSYEKERASLLRCETGTDESQHEEAMLPRRGDTGVCRDVNAVELRGLGETPQPLDVGSYRGTLSSVATLKEESSDQLKWSSSMERALEKARGEFQGPVGGPWVGFFVRPAGSGVIGNI</sequence>
<reference evidence="9 10" key="1">
    <citation type="submission" date="2017-09" db="EMBL/GenBank/DDBJ databases">
        <title>Genome sequencing of Besnoitia besnoiti strain Bb-Ger1.</title>
        <authorList>
            <person name="Schares G."/>
            <person name="Venepally P."/>
            <person name="Lorenzi H.A."/>
        </authorList>
    </citation>
    <scope>NUCLEOTIDE SEQUENCE [LARGE SCALE GENOMIC DNA]</scope>
    <source>
        <strain evidence="9 10">Bb-Ger1</strain>
    </source>
</reference>
<evidence type="ECO:0000313" key="9">
    <source>
        <dbReference type="EMBL" id="PFH37177.1"/>
    </source>
</evidence>
<dbReference type="SMART" id="SM00479">
    <property type="entry name" value="EXOIII"/>
    <property type="match status" value="1"/>
</dbReference>
<dbReference type="KEGG" id="bbes:BESB_036350"/>
<feature type="compositionally biased region" description="Basic and acidic residues" evidence="7">
    <location>
        <begin position="274"/>
        <end position="284"/>
    </location>
</feature>
<dbReference type="PANTHER" id="PTHR12801">
    <property type="entry name" value="RNA EXONUCLEASE REXO1 / RECO3 FAMILY MEMBER-RELATED"/>
    <property type="match status" value="1"/>
</dbReference>
<dbReference type="InterPro" id="IPR012337">
    <property type="entry name" value="RNaseH-like_sf"/>
</dbReference>
<evidence type="ECO:0000256" key="5">
    <source>
        <dbReference type="ARBA" id="ARBA00022839"/>
    </source>
</evidence>
<proteinExistence type="inferred from homology"/>
<feature type="region of interest" description="Disordered" evidence="7">
    <location>
        <begin position="1"/>
        <end position="99"/>
    </location>
</feature>
<feature type="compositionally biased region" description="Polar residues" evidence="7">
    <location>
        <begin position="87"/>
        <end position="99"/>
    </location>
</feature>
<comment type="caution">
    <text evidence="9">The sequence shown here is derived from an EMBL/GenBank/DDBJ whole genome shotgun (WGS) entry which is preliminary data.</text>
</comment>
<feature type="compositionally biased region" description="Basic and acidic residues" evidence="7">
    <location>
        <begin position="1063"/>
        <end position="1090"/>
    </location>
</feature>
<evidence type="ECO:0000259" key="8">
    <source>
        <dbReference type="SMART" id="SM00479"/>
    </source>
</evidence>
<dbReference type="EMBL" id="NWUJ01000002">
    <property type="protein sequence ID" value="PFH37177.1"/>
    <property type="molecule type" value="Genomic_DNA"/>
</dbReference>
<protein>
    <recommendedName>
        <fullName evidence="8">Exonuclease domain-containing protein</fullName>
    </recommendedName>
</protein>
<dbReference type="PANTHER" id="PTHR12801:SF115">
    <property type="entry name" value="FI18136P1-RELATED"/>
    <property type="match status" value="1"/>
</dbReference>
<comment type="similarity">
    <text evidence="2">Belongs to the REXO1/REXO3 family.</text>
</comment>
<keyword evidence="10" id="KW-1185">Reference proteome</keyword>
<feature type="compositionally biased region" description="Basic and acidic residues" evidence="7">
    <location>
        <begin position="900"/>
        <end position="910"/>
    </location>
</feature>
<dbReference type="GO" id="GO:0010629">
    <property type="term" value="P:negative regulation of gene expression"/>
    <property type="evidence" value="ECO:0007669"/>
    <property type="project" value="UniProtKB-ARBA"/>
</dbReference>
<gene>
    <name evidence="9" type="ORF">BESB_036350</name>
</gene>
<evidence type="ECO:0000256" key="4">
    <source>
        <dbReference type="ARBA" id="ARBA00022801"/>
    </source>
</evidence>
<dbReference type="Pfam" id="PF00929">
    <property type="entry name" value="RNase_T"/>
    <property type="match status" value="1"/>
</dbReference>
<keyword evidence="3" id="KW-0540">Nuclease</keyword>
<dbReference type="Proteomes" id="UP000224006">
    <property type="component" value="Chromosome II"/>
</dbReference>
<dbReference type="STRING" id="94643.A0A2A9MMZ1"/>
<dbReference type="CDD" id="cd06145">
    <property type="entry name" value="REX1_like"/>
    <property type="match status" value="1"/>
</dbReference>
<keyword evidence="5" id="KW-0269">Exonuclease</keyword>
<evidence type="ECO:0000256" key="3">
    <source>
        <dbReference type="ARBA" id="ARBA00022722"/>
    </source>
</evidence>
<evidence type="ECO:0000256" key="1">
    <source>
        <dbReference type="ARBA" id="ARBA00004123"/>
    </source>
</evidence>
<dbReference type="OrthoDB" id="8191639at2759"/>
<dbReference type="InterPro" id="IPR034922">
    <property type="entry name" value="REX1-like_exo"/>
</dbReference>
<feature type="region of interest" description="Disordered" evidence="7">
    <location>
        <begin position="695"/>
        <end position="755"/>
    </location>
</feature>
<dbReference type="InterPro" id="IPR047021">
    <property type="entry name" value="REXO1/3/4-like"/>
</dbReference>
<organism evidence="9 10">
    <name type="scientific">Besnoitia besnoiti</name>
    <name type="common">Apicomplexan protozoan</name>
    <dbReference type="NCBI Taxonomy" id="94643"/>
    <lineage>
        <taxon>Eukaryota</taxon>
        <taxon>Sar</taxon>
        <taxon>Alveolata</taxon>
        <taxon>Apicomplexa</taxon>
        <taxon>Conoidasida</taxon>
        <taxon>Coccidia</taxon>
        <taxon>Eucoccidiorida</taxon>
        <taxon>Eimeriorina</taxon>
        <taxon>Sarcocystidae</taxon>
        <taxon>Besnoitia</taxon>
    </lineage>
</organism>
<dbReference type="GO" id="GO:0005634">
    <property type="term" value="C:nucleus"/>
    <property type="evidence" value="ECO:0007669"/>
    <property type="project" value="UniProtKB-SubCell"/>
</dbReference>
<feature type="region of interest" description="Disordered" evidence="7">
    <location>
        <begin position="1063"/>
        <end position="1095"/>
    </location>
</feature>
<feature type="compositionally biased region" description="Gly residues" evidence="7">
    <location>
        <begin position="240"/>
        <end position="249"/>
    </location>
</feature>
<dbReference type="GeneID" id="40308616"/>
<feature type="compositionally biased region" description="Basic and acidic residues" evidence="7">
    <location>
        <begin position="842"/>
        <end position="857"/>
    </location>
</feature>
<keyword evidence="6" id="KW-0539">Nucleus</keyword>
<keyword evidence="4" id="KW-0378">Hydrolase</keyword>
<dbReference type="InterPro" id="IPR013520">
    <property type="entry name" value="Ribonucl_H"/>
</dbReference>
<name>A0A2A9MMZ1_BESBE</name>
<dbReference type="RefSeq" id="XP_029221186.1">
    <property type="nucleotide sequence ID" value="XM_029362221.1"/>
</dbReference>
<evidence type="ECO:0000256" key="6">
    <source>
        <dbReference type="ARBA" id="ARBA00023242"/>
    </source>
</evidence>
<comment type="subcellular location">
    <subcellularLocation>
        <location evidence="1">Nucleus</location>
    </subcellularLocation>
</comment>
<dbReference type="GO" id="GO:0003676">
    <property type="term" value="F:nucleic acid binding"/>
    <property type="evidence" value="ECO:0007669"/>
    <property type="project" value="InterPro"/>
</dbReference>
<feature type="domain" description="Exonuclease" evidence="8">
    <location>
        <begin position="471"/>
        <end position="629"/>
    </location>
</feature>
<evidence type="ECO:0000256" key="2">
    <source>
        <dbReference type="ARBA" id="ARBA00006357"/>
    </source>
</evidence>
<feature type="compositionally biased region" description="Basic and acidic residues" evidence="7">
    <location>
        <begin position="47"/>
        <end position="71"/>
    </location>
</feature>
<evidence type="ECO:0000313" key="10">
    <source>
        <dbReference type="Proteomes" id="UP000224006"/>
    </source>
</evidence>